<evidence type="ECO:0000313" key="6">
    <source>
        <dbReference type="Proteomes" id="UP000032214"/>
    </source>
</evidence>
<accession>A0A0D2K594</accession>
<evidence type="ECO:0000256" key="1">
    <source>
        <dbReference type="ARBA" id="ARBA00001933"/>
    </source>
</evidence>
<keyword evidence="3" id="KW-0663">Pyridoxal phosphate</keyword>
<evidence type="ECO:0000259" key="4">
    <source>
        <dbReference type="Pfam" id="PF00291"/>
    </source>
</evidence>
<keyword evidence="6" id="KW-1185">Reference proteome</keyword>
<dbReference type="PANTHER" id="PTHR43780:SF2">
    <property type="entry name" value="1-AMINOCYCLOPROPANE-1-CARBOXYLATE DEAMINASE-RELATED"/>
    <property type="match status" value="1"/>
</dbReference>
<dbReference type="Gene3D" id="3.40.50.1100">
    <property type="match status" value="2"/>
</dbReference>
<dbReference type="Pfam" id="PF00291">
    <property type="entry name" value="PALP"/>
    <property type="match status" value="1"/>
</dbReference>
<proteinExistence type="inferred from homology"/>
<comment type="caution">
    <text evidence="5">The sequence shown here is derived from an EMBL/GenBank/DDBJ whole genome shotgun (WGS) entry which is preliminary data.</text>
</comment>
<dbReference type="Proteomes" id="UP000032214">
    <property type="component" value="Unassembled WGS sequence"/>
</dbReference>
<evidence type="ECO:0000256" key="3">
    <source>
        <dbReference type="ARBA" id="ARBA00022898"/>
    </source>
</evidence>
<dbReference type="InterPro" id="IPR027278">
    <property type="entry name" value="ACCD_DCysDesulf"/>
</dbReference>
<comment type="similarity">
    <text evidence="2">Belongs to the ACC deaminase/D-cysteine desulfhydrase family.</text>
</comment>
<sequence>MKKIIFGLYSILFIYSSLWPQYNNEQLYQATHYFGLQDTQINALEELIDVHDENESTKILISHTHVPLFLAFPHLKGVISYISLADLPTPITSVPQLATHFDIQSLYIKRDDLTGGYDQNRRKLFGGNKVRKAEFLLADALAQGAQCILTRGAAGTNHGLAIATYAQQLGLRCILLLSNQHNTQITRRNLLLDHASGAQLVTVPHKDLRASMVSHILGQEKINSGMFPYIIPTGGSCPRGVLGYINAVFELKEQIIQGKLVEPDIIFAPVGSAGTIVGILLGVSAAGLKTRIVGIAVEPEEYSGQCIATIETLYNQTQNWLYSLDPSFKSKSFESCDLILRFDSAGQEYSLFTQQAVNAIRLVAHATNITLDGVYSAKAWAGMESYLQQYRQPQARVLFWNTFCSDSFESIINLVDYHQLPLSLQIYFEQPVQPLDQQ</sequence>
<dbReference type="InterPro" id="IPR001926">
    <property type="entry name" value="TrpB-like_PALP"/>
</dbReference>
<gene>
    <name evidence="5" type="ORF">J120_00320</name>
</gene>
<feature type="domain" description="Tryptophan synthase beta chain-like PALP" evidence="4">
    <location>
        <begin position="82"/>
        <end position="401"/>
    </location>
</feature>
<dbReference type="EMBL" id="ARQD01000001">
    <property type="protein sequence ID" value="KIX85417.1"/>
    <property type="molecule type" value="Genomic_DNA"/>
</dbReference>
<reference evidence="5 6" key="1">
    <citation type="journal article" date="2013" name="Proc. Natl. Acad. Sci. U.S.A.">
        <title>Candidate phylum TM6 genome recovered from a hospital sink biofilm provides genomic insights into this uncultivated phylum.</title>
        <authorList>
            <person name="McLean J.S."/>
            <person name="Lombardo M.J."/>
            <person name="Badger J.H."/>
            <person name="Edlund A."/>
            <person name="Novotny M."/>
            <person name="Yee-Greenbaum J."/>
            <person name="Vyahhi N."/>
            <person name="Hall A.P."/>
            <person name="Yang Y."/>
            <person name="Dupont C.L."/>
            <person name="Ziegler M.G."/>
            <person name="Chitsaz H."/>
            <person name="Allen A.E."/>
            <person name="Yooseph S."/>
            <person name="Tesler G."/>
            <person name="Pevzner P.A."/>
            <person name="Friedman R.M."/>
            <person name="Nealson K.H."/>
            <person name="Venter J.C."/>
            <person name="Lasken R.S."/>
        </authorList>
    </citation>
    <scope>NUCLEOTIDE SEQUENCE [LARGE SCALE GENOMIC DNA]</scope>
    <source>
        <strain evidence="5 6">TM6SC1</strain>
    </source>
</reference>
<dbReference type="PANTHER" id="PTHR43780">
    <property type="entry name" value="1-AMINOCYCLOPROPANE-1-CARBOXYLATE DEAMINASE-RELATED"/>
    <property type="match status" value="1"/>
</dbReference>
<evidence type="ECO:0000256" key="2">
    <source>
        <dbReference type="ARBA" id="ARBA00008639"/>
    </source>
</evidence>
<dbReference type="AlphaFoldDB" id="A0A0D2K594"/>
<protein>
    <recommendedName>
        <fullName evidence="4">Tryptophan synthase beta chain-like PALP domain-containing protein</fullName>
    </recommendedName>
</protein>
<organism evidence="5 6">
    <name type="scientific">candidate division TM6 bacterium JCVI TM6SC1</name>
    <dbReference type="NCBI Taxonomy" id="1306947"/>
    <lineage>
        <taxon>Bacteria</taxon>
        <taxon>Candidatus Babelota</taxon>
        <taxon>Vermiphilus</taxon>
    </lineage>
</organism>
<dbReference type="InterPro" id="IPR036052">
    <property type="entry name" value="TrpB-like_PALP_sf"/>
</dbReference>
<dbReference type="eggNOG" id="COG2515">
    <property type="taxonomic scope" value="Bacteria"/>
</dbReference>
<dbReference type="SUPFAM" id="SSF53686">
    <property type="entry name" value="Tryptophan synthase beta subunit-like PLP-dependent enzymes"/>
    <property type="match status" value="1"/>
</dbReference>
<evidence type="ECO:0000313" key="5">
    <source>
        <dbReference type="EMBL" id="KIX85417.1"/>
    </source>
</evidence>
<name>A0A0D2K594_9BACT</name>
<comment type="cofactor">
    <cofactor evidence="1">
        <name>pyridoxal 5'-phosphate</name>
        <dbReference type="ChEBI" id="CHEBI:597326"/>
    </cofactor>
</comment>
<dbReference type="GO" id="GO:0019148">
    <property type="term" value="F:D-cysteine desulfhydrase activity"/>
    <property type="evidence" value="ECO:0007669"/>
    <property type="project" value="TreeGrafter"/>
</dbReference>